<dbReference type="GO" id="GO:0051301">
    <property type="term" value="P:cell division"/>
    <property type="evidence" value="ECO:0007669"/>
    <property type="project" value="UniProtKB-KW"/>
</dbReference>
<keyword evidence="11" id="KW-1185">Reference proteome</keyword>
<comment type="caution">
    <text evidence="10">The sequence shown here is derived from an EMBL/GenBank/DDBJ whole genome shotgun (WGS) entry which is preliminary data.</text>
</comment>
<evidence type="ECO:0000256" key="8">
    <source>
        <dbReference type="NCBIfam" id="TIGR02209"/>
    </source>
</evidence>
<dbReference type="Pfam" id="PF04977">
    <property type="entry name" value="DivIC"/>
    <property type="match status" value="1"/>
</dbReference>
<evidence type="ECO:0000256" key="1">
    <source>
        <dbReference type="ARBA" id="ARBA00022475"/>
    </source>
</evidence>
<evidence type="ECO:0000256" key="6">
    <source>
        <dbReference type="ARBA" id="ARBA00023306"/>
    </source>
</evidence>
<feature type="transmembrane region" description="Helical" evidence="7">
    <location>
        <begin position="44"/>
        <end position="65"/>
    </location>
</feature>
<feature type="region of interest" description="Disordered" evidence="9">
    <location>
        <begin position="1"/>
        <end position="25"/>
    </location>
</feature>
<comment type="subcellular location">
    <subcellularLocation>
        <location evidence="7">Cell membrane</location>
        <topology evidence="7">Single-pass type II membrane protein</topology>
    </subcellularLocation>
    <text evidence="7">Localizes to the division septum where it forms a ring structure.</text>
</comment>
<keyword evidence="3 7" id="KW-0812">Transmembrane</keyword>
<evidence type="ECO:0000256" key="4">
    <source>
        <dbReference type="ARBA" id="ARBA00022989"/>
    </source>
</evidence>
<keyword evidence="1 7" id="KW-1003">Cell membrane</keyword>
<name>A0ABR8MSJ4_9BACL</name>
<evidence type="ECO:0000256" key="5">
    <source>
        <dbReference type="ARBA" id="ARBA00023136"/>
    </source>
</evidence>
<keyword evidence="4 7" id="KW-1133">Transmembrane helix</keyword>
<proteinExistence type="inferred from homology"/>
<evidence type="ECO:0000313" key="11">
    <source>
        <dbReference type="Proteomes" id="UP000609346"/>
    </source>
</evidence>
<keyword evidence="2 7" id="KW-0132">Cell division</keyword>
<reference evidence="10 11" key="1">
    <citation type="submission" date="2020-09" db="EMBL/GenBank/DDBJ databases">
        <title>Paenibacillus sp. strain PR3 16S rRNA gene Genome sequencing and assembly.</title>
        <authorList>
            <person name="Kim J."/>
        </authorList>
    </citation>
    <scope>NUCLEOTIDE SEQUENCE [LARGE SCALE GENOMIC DNA]</scope>
    <source>
        <strain evidence="10 11">PR3</strain>
    </source>
</reference>
<evidence type="ECO:0000256" key="7">
    <source>
        <dbReference type="HAMAP-Rule" id="MF_00910"/>
    </source>
</evidence>
<protein>
    <recommendedName>
        <fullName evidence="7 8">Cell division protein FtsL</fullName>
    </recommendedName>
</protein>
<evidence type="ECO:0000313" key="10">
    <source>
        <dbReference type="EMBL" id="MBD3918006.1"/>
    </source>
</evidence>
<dbReference type="Proteomes" id="UP000609346">
    <property type="component" value="Unassembled WGS sequence"/>
</dbReference>
<dbReference type="EMBL" id="JACXZA010000001">
    <property type="protein sequence ID" value="MBD3918006.1"/>
    <property type="molecule type" value="Genomic_DNA"/>
</dbReference>
<dbReference type="RefSeq" id="WP_191202246.1">
    <property type="nucleotide sequence ID" value="NZ_JACXZA010000001.1"/>
</dbReference>
<comment type="function">
    <text evidence="7">Essential cell division protein.</text>
</comment>
<keyword evidence="6 7" id="KW-0131">Cell cycle</keyword>
<dbReference type="InterPro" id="IPR011922">
    <property type="entry name" value="Cell_div_FtsL"/>
</dbReference>
<keyword evidence="5 7" id="KW-0472">Membrane</keyword>
<sequence>MAYTNGNLALQPKKKQQEQRQRQVVRETKRTVVVKRTLPMKEKLLYMFTIIAVVLVMGAVIYRYAEVYQMKYEVMQITKEQSKMNAQIQDLQTQVETLKDPKRIRDYSQNKLGYQATDSEDSNVIKVTKPSDETDLALKD</sequence>
<accession>A0ABR8MSJ4</accession>
<comment type="similarity">
    <text evidence="7">Belongs to the FtsL family.</text>
</comment>
<evidence type="ECO:0000256" key="3">
    <source>
        <dbReference type="ARBA" id="ARBA00022692"/>
    </source>
</evidence>
<evidence type="ECO:0000256" key="2">
    <source>
        <dbReference type="ARBA" id="ARBA00022618"/>
    </source>
</evidence>
<dbReference type="HAMAP" id="MF_00910">
    <property type="entry name" value="FtsL"/>
    <property type="match status" value="1"/>
</dbReference>
<evidence type="ECO:0000256" key="9">
    <source>
        <dbReference type="SAM" id="MobiDB-lite"/>
    </source>
</evidence>
<dbReference type="NCBIfam" id="TIGR02209">
    <property type="entry name" value="ftsL_broad"/>
    <property type="match status" value="1"/>
</dbReference>
<organism evidence="10 11">
    <name type="scientific">Paenibacillus terricola</name>
    <dbReference type="NCBI Taxonomy" id="2763503"/>
    <lineage>
        <taxon>Bacteria</taxon>
        <taxon>Bacillati</taxon>
        <taxon>Bacillota</taxon>
        <taxon>Bacilli</taxon>
        <taxon>Bacillales</taxon>
        <taxon>Paenibacillaceae</taxon>
        <taxon>Paenibacillus</taxon>
    </lineage>
</organism>
<gene>
    <name evidence="7 10" type="primary">ftsL</name>
    <name evidence="10" type="ORF">H8B09_04510</name>
</gene>
<dbReference type="InterPro" id="IPR007060">
    <property type="entry name" value="FtsL/DivIC"/>
</dbReference>
<feature type="compositionally biased region" description="Basic and acidic residues" evidence="9">
    <location>
        <begin position="15"/>
        <end position="25"/>
    </location>
</feature>